<keyword evidence="9" id="KW-1185">Reference proteome</keyword>
<evidence type="ECO:0000256" key="1">
    <source>
        <dbReference type="ARBA" id="ARBA00004141"/>
    </source>
</evidence>
<keyword evidence="5 7" id="KW-0472">Membrane</keyword>
<evidence type="ECO:0000256" key="3">
    <source>
        <dbReference type="ARBA" id="ARBA00022692"/>
    </source>
</evidence>
<evidence type="ECO:0000256" key="7">
    <source>
        <dbReference type="SAM" id="Phobius"/>
    </source>
</evidence>
<evidence type="ECO:0000313" key="9">
    <source>
        <dbReference type="Proteomes" id="UP000002640"/>
    </source>
</evidence>
<dbReference type="InParanoid" id="G4ZJZ6"/>
<dbReference type="GO" id="GO:0016020">
    <property type="term" value="C:membrane"/>
    <property type="evidence" value="ECO:0007669"/>
    <property type="project" value="UniProtKB-SubCell"/>
</dbReference>
<accession>G4ZJZ6</accession>
<dbReference type="KEGG" id="psoj:PHYSODRAFT_332865"/>
<evidence type="ECO:0000256" key="2">
    <source>
        <dbReference type="ARBA" id="ARBA00022448"/>
    </source>
</evidence>
<keyword evidence="2" id="KW-0813">Transport</keyword>
<feature type="compositionally biased region" description="Acidic residues" evidence="6">
    <location>
        <begin position="369"/>
        <end position="393"/>
    </location>
</feature>
<name>G4ZJZ6_PHYSP</name>
<feature type="compositionally biased region" description="Pro residues" evidence="6">
    <location>
        <begin position="285"/>
        <end position="296"/>
    </location>
</feature>
<dbReference type="AlphaFoldDB" id="G4ZJZ6"/>
<feature type="transmembrane region" description="Helical" evidence="7">
    <location>
        <begin position="132"/>
        <end position="153"/>
    </location>
</feature>
<reference evidence="8 9" key="1">
    <citation type="journal article" date="2006" name="Science">
        <title>Phytophthora genome sequences uncover evolutionary origins and mechanisms of pathogenesis.</title>
        <authorList>
            <person name="Tyler B.M."/>
            <person name="Tripathy S."/>
            <person name="Zhang X."/>
            <person name="Dehal P."/>
            <person name="Jiang R.H."/>
            <person name="Aerts A."/>
            <person name="Arredondo F.D."/>
            <person name="Baxter L."/>
            <person name="Bensasson D."/>
            <person name="Beynon J.L."/>
            <person name="Chapman J."/>
            <person name="Damasceno C.M."/>
            <person name="Dorrance A.E."/>
            <person name="Dou D."/>
            <person name="Dickerman A.W."/>
            <person name="Dubchak I.L."/>
            <person name="Garbelotto M."/>
            <person name="Gijzen M."/>
            <person name="Gordon S.G."/>
            <person name="Govers F."/>
            <person name="Grunwald N.J."/>
            <person name="Huang W."/>
            <person name="Ivors K.L."/>
            <person name="Jones R.W."/>
            <person name="Kamoun S."/>
            <person name="Krampis K."/>
            <person name="Lamour K.H."/>
            <person name="Lee M.K."/>
            <person name="McDonald W.H."/>
            <person name="Medina M."/>
            <person name="Meijer H.J."/>
            <person name="Nordberg E.K."/>
            <person name="Maclean D.J."/>
            <person name="Ospina-Giraldo M.D."/>
            <person name="Morris P.F."/>
            <person name="Phuntumart V."/>
            <person name="Putnam N.H."/>
            <person name="Rash S."/>
            <person name="Rose J.K."/>
            <person name="Sakihama Y."/>
            <person name="Salamov A.A."/>
            <person name="Savidor A."/>
            <person name="Scheuring C.F."/>
            <person name="Smith B.M."/>
            <person name="Sobral B.W."/>
            <person name="Terry A."/>
            <person name="Torto-Alalibo T.A."/>
            <person name="Win J."/>
            <person name="Xu Z."/>
            <person name="Zhang H."/>
            <person name="Grigoriev I.V."/>
            <person name="Rokhsar D.S."/>
            <person name="Boore J.L."/>
        </authorList>
    </citation>
    <scope>NUCLEOTIDE SEQUENCE [LARGE SCALE GENOMIC DNA]</scope>
    <source>
        <strain evidence="8 9">P6497</strain>
    </source>
</reference>
<proteinExistence type="predicted"/>
<dbReference type="InterPro" id="IPR039309">
    <property type="entry name" value="BT1"/>
</dbReference>
<feature type="compositionally biased region" description="Acidic residues" evidence="6">
    <location>
        <begin position="400"/>
        <end position="411"/>
    </location>
</feature>
<feature type="region of interest" description="Disordered" evidence="6">
    <location>
        <begin position="245"/>
        <end position="411"/>
    </location>
</feature>
<evidence type="ECO:0000256" key="6">
    <source>
        <dbReference type="SAM" id="MobiDB-lite"/>
    </source>
</evidence>
<dbReference type="Proteomes" id="UP000002640">
    <property type="component" value="Unassembled WGS sequence"/>
</dbReference>
<keyword evidence="4 7" id="KW-1133">Transmembrane helix</keyword>
<dbReference type="PANTHER" id="PTHR31585:SF5">
    <property type="entry name" value="RNA-BINDING S4 DOMAIN-CONTAINING PROTEIN"/>
    <property type="match status" value="1"/>
</dbReference>
<keyword evidence="3 7" id="KW-0812">Transmembrane</keyword>
<dbReference type="GeneID" id="20646551"/>
<feature type="compositionally biased region" description="Low complexity" evidence="6">
    <location>
        <begin position="275"/>
        <end position="284"/>
    </location>
</feature>
<gene>
    <name evidence="8" type="ORF">PHYSODRAFT_332865</name>
</gene>
<dbReference type="PANTHER" id="PTHR31585">
    <property type="entry name" value="FOLATE-BIOPTERIN TRANSPORTER 1, CHLOROPLASTIC"/>
    <property type="match status" value="1"/>
</dbReference>
<feature type="transmembrane region" description="Helical" evidence="7">
    <location>
        <begin position="74"/>
        <end position="95"/>
    </location>
</feature>
<comment type="subcellular location">
    <subcellularLocation>
        <location evidence="1">Membrane</location>
        <topology evidence="1">Multi-pass membrane protein</topology>
    </subcellularLocation>
</comment>
<dbReference type="EMBL" id="JH159155">
    <property type="protein sequence ID" value="EGZ14478.1"/>
    <property type="molecule type" value="Genomic_DNA"/>
</dbReference>
<sequence>MPTAPNGKSHGVANVDIDPQRLSLVSGASHAKEEGYVAVMTPEPLGAPPPGGPGGALREGGVPILTSKDNIGLLFQYAAVGVVYGMLPATIYPFMQEGVSSTASDLNFKVFYGILSDCRPTYYNIFGYRRRMYMRIVWSICIVMLLVMAIMPIGKPRKYVILMFFAAFGEEKTKAANIRECFRELLCCRAVYQITTYMFFSGIFASVTASSPVQSYMVGVTPINITERFLNTSLSKKIYTTADMEAHRSTSELPSQTSSGPESSPAGTQASGALAPQSVGASVPPASPPCQHPPPLEQHTPYAPEQHASAAPGQQLARTSDPQQEESASELHKSPACTPSRTDRQRNQKNRPRVTSPHVAAHAASDVSSESEEPDESNDDEDWTTAESAEEDREVTGDSEGIEDDEQAEEDISINLIEVDIHQKVTGLIRADKCERRCLQGKAQELQSLVSSKV</sequence>
<organism evidence="8 9">
    <name type="scientific">Phytophthora sojae (strain P6497)</name>
    <name type="common">Soybean stem and root rot agent</name>
    <name type="synonym">Phytophthora megasperma f. sp. glycines</name>
    <dbReference type="NCBI Taxonomy" id="1094619"/>
    <lineage>
        <taxon>Eukaryota</taxon>
        <taxon>Sar</taxon>
        <taxon>Stramenopiles</taxon>
        <taxon>Oomycota</taxon>
        <taxon>Peronosporomycetes</taxon>
        <taxon>Peronosporales</taxon>
        <taxon>Peronosporaceae</taxon>
        <taxon>Phytophthora</taxon>
    </lineage>
</organism>
<evidence type="ECO:0000256" key="4">
    <source>
        <dbReference type="ARBA" id="ARBA00022989"/>
    </source>
</evidence>
<dbReference type="RefSeq" id="XP_009528227.1">
    <property type="nucleotide sequence ID" value="XM_009529932.1"/>
</dbReference>
<evidence type="ECO:0000313" key="8">
    <source>
        <dbReference type="EMBL" id="EGZ14478.1"/>
    </source>
</evidence>
<feature type="compositionally biased region" description="Polar residues" evidence="6">
    <location>
        <begin position="251"/>
        <end position="271"/>
    </location>
</feature>
<evidence type="ECO:0000256" key="5">
    <source>
        <dbReference type="ARBA" id="ARBA00023136"/>
    </source>
</evidence>
<protein>
    <submittedName>
        <fullName evidence="8">Uncharacterized protein</fullName>
    </submittedName>
</protein>